<gene>
    <name evidence="1" type="ORF">FMOSSE_LOCUS2571</name>
</gene>
<accession>A0A9N8Z6D7</accession>
<dbReference type="EMBL" id="CAJVPP010000344">
    <property type="protein sequence ID" value="CAG8472175.1"/>
    <property type="molecule type" value="Genomic_DNA"/>
</dbReference>
<evidence type="ECO:0000313" key="1">
    <source>
        <dbReference type="EMBL" id="CAG8472175.1"/>
    </source>
</evidence>
<sequence>MLENAFNLLFHFWFGLKSNDNRDSQIDSKYRNRFQSLPTLGRLPIDKKK</sequence>
<comment type="caution">
    <text evidence="1">The sequence shown here is derived from an EMBL/GenBank/DDBJ whole genome shotgun (WGS) entry which is preliminary data.</text>
</comment>
<reference evidence="1" key="1">
    <citation type="submission" date="2021-06" db="EMBL/GenBank/DDBJ databases">
        <authorList>
            <person name="Kallberg Y."/>
            <person name="Tangrot J."/>
            <person name="Rosling A."/>
        </authorList>
    </citation>
    <scope>NUCLEOTIDE SEQUENCE</scope>
    <source>
        <strain evidence="1">87-6 pot B 2015</strain>
    </source>
</reference>
<protein>
    <submittedName>
        <fullName evidence="1">4562_t:CDS:1</fullName>
    </submittedName>
</protein>
<organism evidence="1 2">
    <name type="scientific">Funneliformis mosseae</name>
    <name type="common">Endomycorrhizal fungus</name>
    <name type="synonym">Glomus mosseae</name>
    <dbReference type="NCBI Taxonomy" id="27381"/>
    <lineage>
        <taxon>Eukaryota</taxon>
        <taxon>Fungi</taxon>
        <taxon>Fungi incertae sedis</taxon>
        <taxon>Mucoromycota</taxon>
        <taxon>Glomeromycotina</taxon>
        <taxon>Glomeromycetes</taxon>
        <taxon>Glomerales</taxon>
        <taxon>Glomeraceae</taxon>
        <taxon>Funneliformis</taxon>
    </lineage>
</organism>
<dbReference type="AlphaFoldDB" id="A0A9N8Z6D7"/>
<keyword evidence="2" id="KW-1185">Reference proteome</keyword>
<dbReference type="Proteomes" id="UP000789375">
    <property type="component" value="Unassembled WGS sequence"/>
</dbReference>
<evidence type="ECO:0000313" key="2">
    <source>
        <dbReference type="Proteomes" id="UP000789375"/>
    </source>
</evidence>
<name>A0A9N8Z6D7_FUNMO</name>
<proteinExistence type="predicted"/>